<dbReference type="Gene3D" id="2.130.10.10">
    <property type="entry name" value="YVTN repeat-like/Quinoprotein amine dehydrogenase"/>
    <property type="match status" value="1"/>
</dbReference>
<evidence type="ECO:0000313" key="5">
    <source>
        <dbReference type="EMBL" id="CAE0422271.1"/>
    </source>
</evidence>
<proteinExistence type="predicted"/>
<reference evidence="5" key="1">
    <citation type="submission" date="2021-01" db="EMBL/GenBank/DDBJ databases">
        <authorList>
            <person name="Corre E."/>
            <person name="Pelletier E."/>
            <person name="Niang G."/>
            <person name="Scheremetjew M."/>
            <person name="Finn R."/>
            <person name="Kale V."/>
            <person name="Holt S."/>
            <person name="Cochrane G."/>
            <person name="Meng A."/>
            <person name="Brown T."/>
            <person name="Cohen L."/>
        </authorList>
    </citation>
    <scope>NUCLEOTIDE SEQUENCE</scope>
    <source>
        <strain evidence="5">CCMP127</strain>
    </source>
</reference>
<sequence length="381" mass="41956">MVRFEISLRLLFLSHSDDVVMAERRRRRYSTASFHATSRFPDEFHGSGGVTGVTSLLPVGEEGVVAGDKIGSLRIFESSLDDDADDTPRPAAASFCQSINGETSRPSPIFSLDCAADKQQIFSGAGDRYVSVWEKEDKNWFCVQKLGPHTGWVRDVLFIKQTCRLHSIGCNCIETWKPSGDGKWENEKTSQIESSPSNGATLSSDLLCLSLFEEPYFLAGGVDGRLHLWNSSSMGSPVRSMPTHEGRVNAIEYCTSGLIFTAGNDNKVKCWKYFVKEGCLESVAEFDLQESRVTSLSSVRLGSCDDYLFCGTNMGEVALLCLKKGSDALNLVTLFQIAQRPMIHSICVKTEDKPSLWIGHSNGLSVFSLASLTNLESMKSH</sequence>
<dbReference type="Pfam" id="PF00400">
    <property type="entry name" value="WD40"/>
    <property type="match status" value="2"/>
</dbReference>
<dbReference type="PANTHER" id="PTHR19865">
    <property type="entry name" value="U3 SMALL NUCLEOLAR RNA INTERACTING PROTEIN 2"/>
    <property type="match status" value="1"/>
</dbReference>
<organism evidence="5">
    <name type="scientific">Amphora coffeiformis</name>
    <dbReference type="NCBI Taxonomy" id="265554"/>
    <lineage>
        <taxon>Eukaryota</taxon>
        <taxon>Sar</taxon>
        <taxon>Stramenopiles</taxon>
        <taxon>Ochrophyta</taxon>
        <taxon>Bacillariophyta</taxon>
        <taxon>Bacillariophyceae</taxon>
        <taxon>Bacillariophycidae</taxon>
        <taxon>Thalassiophysales</taxon>
        <taxon>Catenulaceae</taxon>
        <taxon>Amphora</taxon>
    </lineage>
</organism>
<dbReference type="SUPFAM" id="SSF50978">
    <property type="entry name" value="WD40 repeat-like"/>
    <property type="match status" value="1"/>
</dbReference>
<dbReference type="PANTHER" id="PTHR19865:SF0">
    <property type="entry name" value="U3 SMALL NUCLEOLAR RNA-INTERACTING PROTEIN 2"/>
    <property type="match status" value="1"/>
</dbReference>
<dbReference type="SMART" id="SM00320">
    <property type="entry name" value="WD40"/>
    <property type="match status" value="4"/>
</dbReference>
<evidence type="ECO:0000256" key="4">
    <source>
        <dbReference type="ARBA" id="ARBA00023242"/>
    </source>
</evidence>
<evidence type="ECO:0000256" key="3">
    <source>
        <dbReference type="ARBA" id="ARBA00022737"/>
    </source>
</evidence>
<dbReference type="GO" id="GO:0034511">
    <property type="term" value="F:U3 snoRNA binding"/>
    <property type="evidence" value="ECO:0007669"/>
    <property type="project" value="InterPro"/>
</dbReference>
<dbReference type="InterPro" id="IPR015943">
    <property type="entry name" value="WD40/YVTN_repeat-like_dom_sf"/>
</dbReference>
<comment type="subcellular location">
    <subcellularLocation>
        <location evidence="1">Nucleus</location>
    </subcellularLocation>
</comment>
<protein>
    <submittedName>
        <fullName evidence="5">Uncharacterized protein</fullName>
    </submittedName>
</protein>
<keyword evidence="2" id="KW-0853">WD repeat</keyword>
<evidence type="ECO:0000256" key="1">
    <source>
        <dbReference type="ARBA" id="ARBA00004123"/>
    </source>
</evidence>
<gene>
    <name evidence="5" type="ORF">ACOF00016_LOCUS18849</name>
</gene>
<dbReference type="InterPro" id="IPR039241">
    <property type="entry name" value="Rrp9-like"/>
</dbReference>
<keyword evidence="4" id="KW-0539">Nucleus</keyword>
<dbReference type="EMBL" id="HBIM01025350">
    <property type="protein sequence ID" value="CAE0422271.1"/>
    <property type="molecule type" value="Transcribed_RNA"/>
</dbReference>
<dbReference type="InterPro" id="IPR001680">
    <property type="entry name" value="WD40_rpt"/>
</dbReference>
<evidence type="ECO:0000256" key="2">
    <source>
        <dbReference type="ARBA" id="ARBA00022574"/>
    </source>
</evidence>
<dbReference type="InterPro" id="IPR036322">
    <property type="entry name" value="WD40_repeat_dom_sf"/>
</dbReference>
<name>A0A7S3LG62_9STRA</name>
<dbReference type="GO" id="GO:0032040">
    <property type="term" value="C:small-subunit processome"/>
    <property type="evidence" value="ECO:0007669"/>
    <property type="project" value="TreeGrafter"/>
</dbReference>
<keyword evidence="3" id="KW-0677">Repeat</keyword>
<accession>A0A7S3LG62</accession>
<dbReference type="AlphaFoldDB" id="A0A7S3LG62"/>